<keyword evidence="2" id="KW-1185">Reference proteome</keyword>
<dbReference type="EMBL" id="NWSY01000069">
    <property type="protein sequence ID" value="PDT19106.1"/>
    <property type="molecule type" value="Genomic_DNA"/>
</dbReference>
<evidence type="ECO:0000313" key="1">
    <source>
        <dbReference type="EMBL" id="PDT19106.1"/>
    </source>
</evidence>
<gene>
    <name evidence="1" type="ORF">CO674_35010</name>
</gene>
<accession>A0ABX4JJG4</accession>
<reference evidence="1 2" key="1">
    <citation type="submission" date="2017-09" db="EMBL/GenBank/DDBJ databases">
        <title>Comparative genomics of rhizobia isolated from Phaseolus vulgaris in China.</title>
        <authorList>
            <person name="Tong W."/>
        </authorList>
    </citation>
    <scope>NUCLEOTIDE SEQUENCE [LARGE SCALE GENOMIC DNA]</scope>
    <source>
        <strain evidence="1 2">FH14</strain>
    </source>
</reference>
<proteinExistence type="predicted"/>
<comment type="caution">
    <text evidence="1">The sequence shown here is derived from an EMBL/GenBank/DDBJ whole genome shotgun (WGS) entry which is preliminary data.</text>
</comment>
<evidence type="ECO:0000313" key="2">
    <source>
        <dbReference type="Proteomes" id="UP000219914"/>
    </source>
</evidence>
<dbReference type="RefSeq" id="WP_011427388.1">
    <property type="nucleotide sequence ID" value="NZ_LODW01000102.1"/>
</dbReference>
<dbReference type="Proteomes" id="UP000219914">
    <property type="component" value="Unassembled WGS sequence"/>
</dbReference>
<protein>
    <submittedName>
        <fullName evidence="1">Uncharacterized protein</fullName>
    </submittedName>
</protein>
<sequence>MDRTNATRQATSSLNAFDRLDSDTAGKILGCLVSNEAPETMKSLNALRRTSKRLRNIVENDESTGALYRSLSRLSKAIDIIYRTAIPESGFDYPDDNPGHRAYAHVRIEAVEATLHLQPAFRKRELVAHVMNMEHGLEQAWAIGRLAGNLKIFDQIESNAILQKSFEYFSDELEDMSDVLMVAGGIALVEADVRMTPLQRRMVQTILESNGQHHVLDAAINICQKRAERRSELRTKWEDKISASRTGCSVSNLDPIITGIEKSIQELVTGYQGSDYGRMSKAAEIQMHLADLVKRTIDTHQSRGFEREHRERSDFGR</sequence>
<organism evidence="1 2">
    <name type="scientific">Rhizobium hidalgonense</name>
    <dbReference type="NCBI Taxonomy" id="1538159"/>
    <lineage>
        <taxon>Bacteria</taxon>
        <taxon>Pseudomonadati</taxon>
        <taxon>Pseudomonadota</taxon>
        <taxon>Alphaproteobacteria</taxon>
        <taxon>Hyphomicrobiales</taxon>
        <taxon>Rhizobiaceae</taxon>
        <taxon>Rhizobium/Agrobacterium group</taxon>
        <taxon>Rhizobium</taxon>
    </lineage>
</organism>
<name>A0ABX4JJG4_9HYPH</name>